<dbReference type="InParanoid" id="A0A2K1QLH6"/>
<feature type="signal peptide" evidence="8">
    <location>
        <begin position="1"/>
        <end position="22"/>
    </location>
</feature>
<keyword evidence="4" id="KW-0325">Glycoprotein</keyword>
<dbReference type="Gene3D" id="3.40.720.10">
    <property type="entry name" value="Alkaline Phosphatase, subunit A"/>
    <property type="match status" value="1"/>
</dbReference>
<keyword evidence="11" id="KW-1185">Reference proteome</keyword>
<dbReference type="Proteomes" id="UP000243797">
    <property type="component" value="Unassembled WGS sequence"/>
</dbReference>
<feature type="chain" id="PRO_5014413522" description="Arylsulfatase" evidence="8">
    <location>
        <begin position="23"/>
        <end position="635"/>
    </location>
</feature>
<dbReference type="InterPro" id="IPR012083">
    <property type="entry name" value="Arylsulfatase"/>
</dbReference>
<sequence length="635" mass="71180">MRTFTILSRALTLLLGCQIASASDDPSSRGQKRPNIIFIITDDQDSLLRSLDYQPAVKQQFREQGTYFEKHYCNIAVCCPSRVSLLTGKHAHNTNVTDVRLPFGGYPKFVSEGLNGNWLPSWFQQNRYNTYYTGKLMNNHSIINYNSPFPAGFNATDFLIDPNTYIYYNASMQSNRDPPRYVQGQYSTDTVAQRAVNFIDDAAQAPDPFFLTVAPIGPHGETIIPPTIPGQPRAAARFEPPVAADKYKNLYSGVKVPRTPNFNPDVANGPSYFKTLPKWNQTVIDYYDEFYRKRLRTLASIDDLINLVVAKTDALGITDNTYIIYTSDNGFHIGQHRLPAGKSCAIEEDINIPFFIRGPGIAKNRTIRYPTSHVDIAPTLFEIAGIPPRSEFDGAAMPIWAHQHGDPKGNHQTRDVSSTARSHSFAKAEHVNVEFWGANFGEGGYADGILNPTNNTNTYKALRLISTDGVFNLAYVVWCTNEHELYDMNVDSQQMNNIAVSFNATTLSTSPAVGPRAPTVEQENPFSSRLAPRKSGSDKPQFQDPGYILRLQSRLDTLLMVLKTCKAETCRDPWGRIHPDGKVKSLRDAMRAKYDDFYVRQQPKVRSVKCAAGYLRDLEGPGDDRGDVKIWDQKA</sequence>
<dbReference type="GO" id="GO:0005539">
    <property type="term" value="F:glycosaminoglycan binding"/>
    <property type="evidence" value="ECO:0007669"/>
    <property type="project" value="TreeGrafter"/>
</dbReference>
<gene>
    <name evidence="10" type="ORF">CAC42_4409</name>
</gene>
<evidence type="ECO:0000259" key="9">
    <source>
        <dbReference type="Pfam" id="PF00884"/>
    </source>
</evidence>
<dbReference type="PANTHER" id="PTHR43108:SF8">
    <property type="entry name" value="SD21168P"/>
    <property type="match status" value="1"/>
</dbReference>
<dbReference type="AlphaFoldDB" id="A0A2K1QLH6"/>
<accession>A0A2K1QLH6</accession>
<keyword evidence="3 5" id="KW-0378">Hydrolase</keyword>
<comment type="caution">
    <text evidence="10">The sequence shown here is derived from an EMBL/GenBank/DDBJ whole genome shotgun (WGS) entry which is preliminary data.</text>
</comment>
<comment type="PTM">
    <text evidence="6">The conversion to 3-oxoalanine (also known as C-formylglycine, FGly), of a serine or cysteine residue in prokaryotes and of a cysteine residue in eukaryotes, is critical for catalytic activity.</text>
</comment>
<dbReference type="InterPro" id="IPR000917">
    <property type="entry name" value="Sulfatase_N"/>
</dbReference>
<dbReference type="InterPro" id="IPR017850">
    <property type="entry name" value="Alkaline_phosphatase_core_sf"/>
</dbReference>
<dbReference type="CDD" id="cd16147">
    <property type="entry name" value="G6S"/>
    <property type="match status" value="1"/>
</dbReference>
<evidence type="ECO:0000256" key="6">
    <source>
        <dbReference type="PIRSR" id="PIRSR000972-50"/>
    </source>
</evidence>
<dbReference type="GO" id="GO:0018958">
    <property type="term" value="P:phenol-containing compound metabolic process"/>
    <property type="evidence" value="ECO:0007669"/>
    <property type="project" value="InterPro"/>
</dbReference>
<reference evidence="10 11" key="1">
    <citation type="submission" date="2017-06" db="EMBL/GenBank/DDBJ databases">
        <title>Draft genome sequence of a variant of Elsinoe murrayae.</title>
        <authorList>
            <person name="Cheng Q."/>
        </authorList>
    </citation>
    <scope>NUCLEOTIDE SEQUENCE [LARGE SCALE GENOMIC DNA]</scope>
    <source>
        <strain evidence="10 11">CQ-2017a</strain>
    </source>
</reference>
<dbReference type="PROSITE" id="PS00523">
    <property type="entry name" value="SULFATASE_1"/>
    <property type="match status" value="1"/>
</dbReference>
<evidence type="ECO:0000313" key="11">
    <source>
        <dbReference type="Proteomes" id="UP000243797"/>
    </source>
</evidence>
<keyword evidence="2 8" id="KW-0732">Signal</keyword>
<protein>
    <recommendedName>
        <fullName evidence="5">Arylsulfatase</fullName>
        <shortName evidence="5">AS</shortName>
        <ecNumber evidence="5">3.1.6.1</ecNumber>
    </recommendedName>
    <alternativeName>
        <fullName evidence="5">Aryl-sulfate sulphohydrolase</fullName>
    </alternativeName>
</protein>
<dbReference type="EC" id="3.1.6.1" evidence="5"/>
<dbReference type="GO" id="GO:0004065">
    <property type="term" value="F:arylsulfatase activity"/>
    <property type="evidence" value="ECO:0007669"/>
    <property type="project" value="UniProtKB-UniRule"/>
</dbReference>
<dbReference type="PANTHER" id="PTHR43108">
    <property type="entry name" value="N-ACETYLGLUCOSAMINE-6-SULFATASE FAMILY MEMBER"/>
    <property type="match status" value="1"/>
</dbReference>
<dbReference type="STRING" id="2082308.A0A2K1QLH6"/>
<evidence type="ECO:0000256" key="4">
    <source>
        <dbReference type="ARBA" id="ARBA00023180"/>
    </source>
</evidence>
<evidence type="ECO:0000256" key="1">
    <source>
        <dbReference type="ARBA" id="ARBA00008779"/>
    </source>
</evidence>
<feature type="region of interest" description="Disordered" evidence="7">
    <location>
        <begin position="508"/>
        <end position="544"/>
    </location>
</feature>
<evidence type="ECO:0000256" key="7">
    <source>
        <dbReference type="SAM" id="MobiDB-lite"/>
    </source>
</evidence>
<feature type="domain" description="Sulfatase N-terminal" evidence="9">
    <location>
        <begin position="34"/>
        <end position="386"/>
    </location>
</feature>
<dbReference type="EMBL" id="NKHZ01000060">
    <property type="protein sequence ID" value="PNS16008.1"/>
    <property type="molecule type" value="Genomic_DNA"/>
</dbReference>
<comment type="catalytic activity">
    <reaction evidence="5">
        <text>an aryl sulfate + H2O = a phenol + sulfate + H(+)</text>
        <dbReference type="Rhea" id="RHEA:17261"/>
        <dbReference type="ChEBI" id="CHEBI:15377"/>
        <dbReference type="ChEBI" id="CHEBI:15378"/>
        <dbReference type="ChEBI" id="CHEBI:16189"/>
        <dbReference type="ChEBI" id="CHEBI:33853"/>
        <dbReference type="ChEBI" id="CHEBI:140317"/>
        <dbReference type="EC" id="3.1.6.1"/>
    </reaction>
</comment>
<dbReference type="SUPFAM" id="SSF53649">
    <property type="entry name" value="Alkaline phosphatase-like"/>
    <property type="match status" value="1"/>
</dbReference>
<dbReference type="PIRSF" id="PIRSF000972">
    <property type="entry name" value="Arylsulf_plant"/>
    <property type="match status" value="1"/>
</dbReference>
<dbReference type="GO" id="GO:0008449">
    <property type="term" value="F:N-acetylglucosamine-6-sulfatase activity"/>
    <property type="evidence" value="ECO:0007669"/>
    <property type="project" value="TreeGrafter"/>
</dbReference>
<feature type="modified residue" description="3-oxoalanine (Cys)" evidence="6">
    <location>
        <position position="78"/>
    </location>
</feature>
<dbReference type="Pfam" id="PF00884">
    <property type="entry name" value="Sulfatase"/>
    <property type="match status" value="1"/>
</dbReference>
<evidence type="ECO:0000256" key="3">
    <source>
        <dbReference type="ARBA" id="ARBA00022801"/>
    </source>
</evidence>
<evidence type="ECO:0000256" key="8">
    <source>
        <dbReference type="SAM" id="SignalP"/>
    </source>
</evidence>
<comment type="similarity">
    <text evidence="1 5">Belongs to the sulfatase family.</text>
</comment>
<dbReference type="OrthoDB" id="96314at2759"/>
<evidence type="ECO:0000256" key="2">
    <source>
        <dbReference type="ARBA" id="ARBA00022729"/>
    </source>
</evidence>
<organism evidence="10 11">
    <name type="scientific">Sphaceloma murrayae</name>
    <dbReference type="NCBI Taxonomy" id="2082308"/>
    <lineage>
        <taxon>Eukaryota</taxon>
        <taxon>Fungi</taxon>
        <taxon>Dikarya</taxon>
        <taxon>Ascomycota</taxon>
        <taxon>Pezizomycotina</taxon>
        <taxon>Dothideomycetes</taxon>
        <taxon>Dothideomycetidae</taxon>
        <taxon>Myriangiales</taxon>
        <taxon>Elsinoaceae</taxon>
        <taxon>Sphaceloma</taxon>
    </lineage>
</organism>
<proteinExistence type="inferred from homology"/>
<evidence type="ECO:0000313" key="10">
    <source>
        <dbReference type="EMBL" id="PNS16008.1"/>
    </source>
</evidence>
<name>A0A2K1QLH6_9PEZI</name>
<evidence type="ECO:0000256" key="5">
    <source>
        <dbReference type="PIRNR" id="PIRNR000972"/>
    </source>
</evidence>
<dbReference type="InterPro" id="IPR024607">
    <property type="entry name" value="Sulfatase_CS"/>
</dbReference>